<reference evidence="3 6" key="1">
    <citation type="submission" date="2018-09" db="EMBL/GenBank/DDBJ databases">
        <title>Roseomonas sp. nov., isolated from feces of Tibetan antelopes in the Qinghai-Tibet plateau, China.</title>
        <authorList>
            <person name="Tian Z."/>
        </authorList>
    </citation>
    <scope>NUCLEOTIDE SEQUENCE [LARGE SCALE GENOMIC DNA]</scope>
    <source>
        <strain evidence="4 5">Z23</strain>
        <strain evidence="3 6">Z24</strain>
    </source>
</reference>
<dbReference type="InterPro" id="IPR001296">
    <property type="entry name" value="Glyco_trans_1"/>
</dbReference>
<protein>
    <submittedName>
        <fullName evidence="3 4">Glycosyltransferase</fullName>
    </submittedName>
</protein>
<proteinExistence type="predicted"/>
<keyword evidence="5" id="KW-1185">Reference proteome</keyword>
<keyword evidence="3" id="KW-0808">Transferase</keyword>
<evidence type="ECO:0000313" key="3">
    <source>
        <dbReference type="EMBL" id="RKK04537.1"/>
    </source>
</evidence>
<sequence length="410" mass="45089">MKILSLSSLMPNIRQPAHGVFLKHRLLHLSANDPAGLEAVAPVPWFPFSQELFGRYAKYSNVPHHEIQDHLSVWHPRFATVPKLGAAWAPYAIAASLVPLLARLKREGFDFDVIDSYYLYPDGVAAALLSAFFQRPFVMTAFGSDVSLIADLPVPRAQIRWALRRAHGLTAVCDALRRRMIEIEPAAAGTEVVLHGVDHALFQPLRDRGEARRQLGFTGRTLISVGSLIPRKGHHIAIAALQGLPDTRLAIAGAGPMEQQLRAQAEREGVAERVAFLGELPQQALCTAMGAADAMVLCSDREGIANVLMEANACGTPVIATPVWGSPEVVCAPEAGLLMRDRSPEALVSAVRQLFAQMPDRAATRCHALRFDWTTTARHHQAVLDHAVRDWHRQPLSPSILLHRMDEERP</sequence>
<dbReference type="AlphaFoldDB" id="A0A3A9JB54"/>
<dbReference type="SUPFAM" id="SSF53756">
    <property type="entry name" value="UDP-Glycosyltransferase/glycogen phosphorylase"/>
    <property type="match status" value="1"/>
</dbReference>
<feature type="domain" description="Glycosyl transferase family 1" evidence="1">
    <location>
        <begin position="210"/>
        <end position="361"/>
    </location>
</feature>
<evidence type="ECO:0000313" key="4">
    <source>
        <dbReference type="EMBL" id="RMI20353.1"/>
    </source>
</evidence>
<gene>
    <name evidence="3" type="ORF">D6Z83_08820</name>
    <name evidence="4" type="ORF">EBE87_16210</name>
</gene>
<dbReference type="FunCoup" id="A0A3A9JB54">
    <property type="interactions" value="312"/>
</dbReference>
<dbReference type="Pfam" id="PF00534">
    <property type="entry name" value="Glycos_transf_1"/>
    <property type="match status" value="1"/>
</dbReference>
<name>A0A3A9JB54_9PROT</name>
<dbReference type="PANTHER" id="PTHR12526">
    <property type="entry name" value="GLYCOSYLTRANSFERASE"/>
    <property type="match status" value="1"/>
</dbReference>
<comment type="caution">
    <text evidence="3">The sequence shown here is derived from an EMBL/GenBank/DDBJ whole genome shotgun (WGS) entry which is preliminary data.</text>
</comment>
<dbReference type="EMBL" id="RAQU01000040">
    <property type="protein sequence ID" value="RKK04537.1"/>
    <property type="molecule type" value="Genomic_DNA"/>
</dbReference>
<dbReference type="GO" id="GO:0016757">
    <property type="term" value="F:glycosyltransferase activity"/>
    <property type="evidence" value="ECO:0007669"/>
    <property type="project" value="InterPro"/>
</dbReference>
<feature type="domain" description="Glycosyltransferase subfamily 4-like N-terminal" evidence="2">
    <location>
        <begin position="88"/>
        <end position="200"/>
    </location>
</feature>
<dbReference type="Proteomes" id="UP000274097">
    <property type="component" value="Unassembled WGS sequence"/>
</dbReference>
<dbReference type="EMBL" id="RFLX01000012">
    <property type="protein sequence ID" value="RMI20353.1"/>
    <property type="molecule type" value="Genomic_DNA"/>
</dbReference>
<dbReference type="Proteomes" id="UP000278036">
    <property type="component" value="Unassembled WGS sequence"/>
</dbReference>
<dbReference type="InParanoid" id="A0A3A9JB54"/>
<accession>A0A3A9JB54</accession>
<organism evidence="3 6">
    <name type="scientific">Teichococcus wenyumeiae</name>
    <dbReference type="NCBI Taxonomy" id="2478470"/>
    <lineage>
        <taxon>Bacteria</taxon>
        <taxon>Pseudomonadati</taxon>
        <taxon>Pseudomonadota</taxon>
        <taxon>Alphaproteobacteria</taxon>
        <taxon>Acetobacterales</taxon>
        <taxon>Roseomonadaceae</taxon>
        <taxon>Roseomonas</taxon>
    </lineage>
</organism>
<dbReference type="OrthoDB" id="258796at2"/>
<dbReference type="InterPro" id="IPR028098">
    <property type="entry name" value="Glyco_trans_4-like_N"/>
</dbReference>
<dbReference type="Gene3D" id="3.40.50.2000">
    <property type="entry name" value="Glycogen Phosphorylase B"/>
    <property type="match status" value="2"/>
</dbReference>
<evidence type="ECO:0000259" key="2">
    <source>
        <dbReference type="Pfam" id="PF13439"/>
    </source>
</evidence>
<evidence type="ECO:0000313" key="6">
    <source>
        <dbReference type="Proteomes" id="UP000278036"/>
    </source>
</evidence>
<dbReference type="Pfam" id="PF13439">
    <property type="entry name" value="Glyco_transf_4"/>
    <property type="match status" value="1"/>
</dbReference>
<evidence type="ECO:0000313" key="5">
    <source>
        <dbReference type="Proteomes" id="UP000274097"/>
    </source>
</evidence>
<dbReference type="RefSeq" id="WP_120637955.1">
    <property type="nucleotide sequence ID" value="NZ_RAQU01000040.1"/>
</dbReference>
<evidence type="ECO:0000259" key="1">
    <source>
        <dbReference type="Pfam" id="PF00534"/>
    </source>
</evidence>